<feature type="compositionally biased region" description="Basic residues" evidence="6">
    <location>
        <begin position="259"/>
        <end position="276"/>
    </location>
</feature>
<dbReference type="InterPro" id="IPR005880">
    <property type="entry name" value="Ribosomal_uL2_bac/org-type"/>
</dbReference>
<evidence type="ECO:0000256" key="5">
    <source>
        <dbReference type="HAMAP-Rule" id="MF_01320"/>
    </source>
</evidence>
<dbReference type="InterPro" id="IPR014722">
    <property type="entry name" value="Rib_uL2_dom2"/>
</dbReference>
<dbReference type="InterPro" id="IPR008991">
    <property type="entry name" value="Translation_prot_SH3-like_sf"/>
</dbReference>
<dbReference type="GO" id="GO:0015934">
    <property type="term" value="C:large ribosomal subunit"/>
    <property type="evidence" value="ECO:0007669"/>
    <property type="project" value="InterPro"/>
</dbReference>
<keyword evidence="2 5" id="KW-0689">Ribosomal protein</keyword>
<dbReference type="InterPro" id="IPR022669">
    <property type="entry name" value="Ribosomal_uL2_C"/>
</dbReference>
<dbReference type="InterPro" id="IPR002171">
    <property type="entry name" value="Ribosomal_uL2"/>
</dbReference>
<dbReference type="PANTHER" id="PTHR13691">
    <property type="entry name" value="RIBOSOMAL PROTEIN L2"/>
    <property type="match status" value="1"/>
</dbReference>
<gene>
    <name evidence="5 9" type="primary">rplB</name>
    <name evidence="9" type="ORF">RSDT_0896</name>
</gene>
<dbReference type="Gene3D" id="2.30.30.30">
    <property type="match status" value="1"/>
</dbReference>
<evidence type="ECO:0000256" key="2">
    <source>
        <dbReference type="ARBA" id="ARBA00022980"/>
    </source>
</evidence>
<dbReference type="FunFam" id="4.10.950.10:FF:000001">
    <property type="entry name" value="50S ribosomal protein L2"/>
    <property type="match status" value="1"/>
</dbReference>
<dbReference type="HAMAP" id="MF_01320_B">
    <property type="entry name" value="Ribosomal_uL2_B"/>
    <property type="match status" value="1"/>
</dbReference>
<dbReference type="SMART" id="SM01382">
    <property type="entry name" value="Ribosomal_L2_C"/>
    <property type="match status" value="1"/>
</dbReference>
<evidence type="ECO:0000259" key="7">
    <source>
        <dbReference type="SMART" id="SM01382"/>
    </source>
</evidence>
<evidence type="ECO:0000256" key="3">
    <source>
        <dbReference type="ARBA" id="ARBA00023274"/>
    </source>
</evidence>
<feature type="region of interest" description="Disordered" evidence="6">
    <location>
        <begin position="26"/>
        <end position="52"/>
    </location>
</feature>
<reference evidence="9 10" key="1">
    <citation type="journal article" date="2017" name="ISME J.">
        <title>Genome of 'Ca. Desulfovibrio trichonymphae', an H2-oxidizing bacterium in a tripartite symbiotic system within a protist cell in the termite gut.</title>
        <authorList>
            <person name="Kuwahara H."/>
            <person name="Yuki M."/>
            <person name="Izawa K."/>
            <person name="Ohkuma M."/>
            <person name="Hongoh Y."/>
        </authorList>
    </citation>
    <scope>NUCLEOTIDE SEQUENCE [LARGE SCALE GENOMIC DNA]</scope>
    <source>
        <strain evidence="9 10">Rs-N31</strain>
    </source>
</reference>
<dbReference type="Proteomes" id="UP000242645">
    <property type="component" value="Chromosome"/>
</dbReference>
<dbReference type="InterPro" id="IPR022666">
    <property type="entry name" value="Ribosomal_uL2_RNA-bd_dom"/>
</dbReference>
<dbReference type="Pfam" id="PF00181">
    <property type="entry name" value="Ribosomal_L2_N"/>
    <property type="match status" value="1"/>
</dbReference>
<dbReference type="PROSITE" id="PS00467">
    <property type="entry name" value="RIBOSOMAL_L2"/>
    <property type="match status" value="1"/>
</dbReference>
<dbReference type="EMBL" id="AP017368">
    <property type="protein sequence ID" value="BAV92408.1"/>
    <property type="molecule type" value="Genomic_DNA"/>
</dbReference>
<dbReference type="NCBIfam" id="TIGR01171">
    <property type="entry name" value="rplB_bact"/>
    <property type="match status" value="1"/>
</dbReference>
<dbReference type="FunFam" id="2.40.50.140:FF:000003">
    <property type="entry name" value="50S ribosomal protein L2"/>
    <property type="match status" value="1"/>
</dbReference>
<keyword evidence="5" id="KW-0694">RNA-binding</keyword>
<dbReference type="GO" id="GO:0019843">
    <property type="term" value="F:rRNA binding"/>
    <property type="evidence" value="ECO:0007669"/>
    <property type="project" value="UniProtKB-UniRule"/>
</dbReference>
<protein>
    <recommendedName>
        <fullName evidence="4 5">Large ribosomal subunit protein uL2</fullName>
    </recommendedName>
</protein>
<keyword evidence="10" id="KW-1185">Reference proteome</keyword>
<sequence length="276" mass="30341">MAIRKLKPTSAGRRFQTVSDFEEITRTRPEKSLTEGLPKKAGRNNLGRVTSRRRGGGVKRLYRIIDFRRDKNGIDARVAEIEYDPNRTARIALLHYVDGEKRYIIAPTGLNKGDRVLSGEGADIKPGNALPMSRIPVGTVIHNIEIYPGKGGQICRAAGSYAQLIAKEGKLALLRLPSGEVRKIQATCVATVGQVGNIHHENISLGKAGRNRWLGRRPRVRGVAMNPIDHPLGGGEGRSSGGRHPVSPWGMPAKGYKTRDRKKASSRLIVKRRGQK</sequence>
<dbReference type="PANTHER" id="PTHR13691:SF5">
    <property type="entry name" value="LARGE RIBOSOMAL SUBUNIT PROTEIN UL2M"/>
    <property type="match status" value="1"/>
</dbReference>
<evidence type="ECO:0000313" key="9">
    <source>
        <dbReference type="EMBL" id="BAV92408.1"/>
    </source>
</evidence>
<comment type="function">
    <text evidence="5">One of the primary rRNA binding proteins. Required for association of the 30S and 50S subunits to form the 70S ribosome, for tRNA binding and peptide bond formation. It has been suggested to have peptidyltransferase activity; this is somewhat controversial. Makes several contacts with the 16S rRNA in the 70S ribosome.</text>
</comment>
<name>A0A1J1E4M0_9BACT</name>
<dbReference type="PIRSF" id="PIRSF002158">
    <property type="entry name" value="Ribosomal_L2"/>
    <property type="match status" value="1"/>
</dbReference>
<dbReference type="SMART" id="SM01383">
    <property type="entry name" value="Ribosomal_L2"/>
    <property type="match status" value="1"/>
</dbReference>
<dbReference type="Gene3D" id="4.10.950.10">
    <property type="entry name" value="Ribosomal protein L2, domain 3"/>
    <property type="match status" value="1"/>
</dbReference>
<evidence type="ECO:0000313" key="10">
    <source>
        <dbReference type="Proteomes" id="UP000242645"/>
    </source>
</evidence>
<dbReference type="OrthoDB" id="9778722at2"/>
<comment type="similarity">
    <text evidence="1 5">Belongs to the universal ribosomal protein uL2 family.</text>
</comment>
<dbReference type="GO" id="GO:0003735">
    <property type="term" value="F:structural constituent of ribosome"/>
    <property type="evidence" value="ECO:0007669"/>
    <property type="project" value="InterPro"/>
</dbReference>
<dbReference type="FunFam" id="2.30.30.30:FF:000001">
    <property type="entry name" value="50S ribosomal protein L2"/>
    <property type="match status" value="1"/>
</dbReference>
<dbReference type="Pfam" id="PF03947">
    <property type="entry name" value="Ribosomal_L2_C"/>
    <property type="match status" value="1"/>
</dbReference>
<keyword evidence="3 5" id="KW-0687">Ribonucleoprotein</keyword>
<dbReference type="InterPro" id="IPR014726">
    <property type="entry name" value="Ribosomal_uL2_dom3"/>
</dbReference>
<dbReference type="SUPFAM" id="SSF50104">
    <property type="entry name" value="Translation proteins SH3-like domain"/>
    <property type="match status" value="1"/>
</dbReference>
<evidence type="ECO:0000256" key="1">
    <source>
        <dbReference type="ARBA" id="ARBA00005636"/>
    </source>
</evidence>
<feature type="domain" description="Large ribosomal subunit protein uL2 C-terminal" evidence="7">
    <location>
        <begin position="124"/>
        <end position="252"/>
    </location>
</feature>
<accession>A0A1J1E4M0</accession>
<feature type="region of interest" description="Disordered" evidence="6">
    <location>
        <begin position="224"/>
        <end position="276"/>
    </location>
</feature>
<dbReference type="KEGG" id="dtr:RSDT_0896"/>
<dbReference type="AlphaFoldDB" id="A0A1J1E4M0"/>
<dbReference type="InterPro" id="IPR012340">
    <property type="entry name" value="NA-bd_OB-fold"/>
</dbReference>
<keyword evidence="5" id="KW-0699">rRNA-binding</keyword>
<dbReference type="SUPFAM" id="SSF50249">
    <property type="entry name" value="Nucleic acid-binding proteins"/>
    <property type="match status" value="1"/>
</dbReference>
<organism evidence="9 10">
    <name type="scientific">Candidatus Desulfovibrio trichonymphae</name>
    <dbReference type="NCBI Taxonomy" id="1725232"/>
    <lineage>
        <taxon>Bacteria</taxon>
        <taxon>Pseudomonadati</taxon>
        <taxon>Thermodesulfobacteriota</taxon>
        <taxon>Desulfovibrionia</taxon>
        <taxon>Desulfovibrionales</taxon>
        <taxon>Desulfovibrionaceae</taxon>
        <taxon>Desulfovibrio</taxon>
    </lineage>
</organism>
<evidence type="ECO:0000256" key="4">
    <source>
        <dbReference type="ARBA" id="ARBA00035242"/>
    </source>
</evidence>
<dbReference type="GO" id="GO:0016740">
    <property type="term" value="F:transferase activity"/>
    <property type="evidence" value="ECO:0007669"/>
    <property type="project" value="InterPro"/>
</dbReference>
<evidence type="ECO:0000259" key="8">
    <source>
        <dbReference type="SMART" id="SM01383"/>
    </source>
</evidence>
<proteinExistence type="inferred from homology"/>
<dbReference type="InterPro" id="IPR022671">
    <property type="entry name" value="Ribosomal_uL2_CS"/>
</dbReference>
<dbReference type="RefSeq" id="WP_096399926.1">
    <property type="nucleotide sequence ID" value="NZ_AP017368.1"/>
</dbReference>
<dbReference type="Gene3D" id="2.40.50.140">
    <property type="entry name" value="Nucleic acid-binding proteins"/>
    <property type="match status" value="1"/>
</dbReference>
<dbReference type="GO" id="GO:0002181">
    <property type="term" value="P:cytoplasmic translation"/>
    <property type="evidence" value="ECO:0007669"/>
    <property type="project" value="TreeGrafter"/>
</dbReference>
<comment type="subunit">
    <text evidence="5">Part of the 50S ribosomal subunit. Forms a bridge to the 30S subunit in the 70S ribosome.</text>
</comment>
<feature type="domain" description="Large ribosomal subunit protein uL2 RNA-binding" evidence="8">
    <location>
        <begin position="42"/>
        <end position="118"/>
    </location>
</feature>
<evidence type="ECO:0000256" key="6">
    <source>
        <dbReference type="SAM" id="MobiDB-lite"/>
    </source>
</evidence>